<evidence type="ECO:0000256" key="7">
    <source>
        <dbReference type="ARBA" id="ARBA00022927"/>
    </source>
</evidence>
<evidence type="ECO:0000256" key="11">
    <source>
        <dbReference type="SAM" id="MobiDB-lite"/>
    </source>
</evidence>
<dbReference type="GO" id="GO:0050185">
    <property type="term" value="F:phosphatidylinositol deacylase activity"/>
    <property type="evidence" value="ECO:0007669"/>
    <property type="project" value="TreeGrafter"/>
</dbReference>
<keyword evidence="6 10" id="KW-0256">Endoplasmic reticulum</keyword>
<dbReference type="PANTHER" id="PTHR15495">
    <property type="entry name" value="NEGATIVE REGULATOR OF VESICLE FORMATION-RELATED"/>
    <property type="match status" value="1"/>
</dbReference>
<dbReference type="Proteomes" id="UP001152759">
    <property type="component" value="Chromosome 4"/>
</dbReference>
<dbReference type="GO" id="GO:0005789">
    <property type="term" value="C:endoplasmic reticulum membrane"/>
    <property type="evidence" value="ECO:0007669"/>
    <property type="project" value="UniProtKB-SubCell"/>
</dbReference>
<dbReference type="InterPro" id="IPR039529">
    <property type="entry name" value="PGAP1/BST1"/>
</dbReference>
<evidence type="ECO:0000313" key="14">
    <source>
        <dbReference type="Proteomes" id="UP001152759"/>
    </source>
</evidence>
<feature type="transmembrane region" description="Helical" evidence="10">
    <location>
        <begin position="858"/>
        <end position="876"/>
    </location>
</feature>
<feature type="domain" description="GPI inositol-deacylase PGAP1-like alpha/beta" evidence="12">
    <location>
        <begin position="87"/>
        <end position="297"/>
    </location>
</feature>
<feature type="region of interest" description="Disordered" evidence="11">
    <location>
        <begin position="1038"/>
        <end position="1108"/>
    </location>
</feature>
<dbReference type="GO" id="GO:0006888">
    <property type="term" value="P:endoplasmic reticulum to Golgi vesicle-mediated transport"/>
    <property type="evidence" value="ECO:0007669"/>
    <property type="project" value="TreeGrafter"/>
</dbReference>
<feature type="transmembrane region" description="Helical" evidence="10">
    <location>
        <begin position="646"/>
        <end position="667"/>
    </location>
</feature>
<feature type="compositionally biased region" description="Acidic residues" evidence="11">
    <location>
        <begin position="1076"/>
        <end position="1094"/>
    </location>
</feature>
<feature type="transmembrane region" description="Helical" evidence="10">
    <location>
        <begin position="888"/>
        <end position="907"/>
    </location>
</feature>
<feature type="transmembrane region" description="Helical" evidence="10">
    <location>
        <begin position="705"/>
        <end position="724"/>
    </location>
</feature>
<feature type="transmembrane region" description="Helical" evidence="10">
    <location>
        <begin position="7"/>
        <end position="26"/>
    </location>
</feature>
<evidence type="ECO:0000256" key="1">
    <source>
        <dbReference type="ARBA" id="ARBA00004477"/>
    </source>
</evidence>
<comment type="function">
    <text evidence="10">Involved in inositol deacylation of GPI-anchored proteins which plays important roles in the quality control and ER-associated degradation of GPI-anchored proteins.</text>
</comment>
<name>A0A9P0C921_BEMTA</name>
<dbReference type="InterPro" id="IPR029058">
    <property type="entry name" value="AB_hydrolase_fold"/>
</dbReference>
<dbReference type="Pfam" id="PF07819">
    <property type="entry name" value="PGAP1"/>
    <property type="match status" value="1"/>
</dbReference>
<evidence type="ECO:0000256" key="8">
    <source>
        <dbReference type="ARBA" id="ARBA00022989"/>
    </source>
</evidence>
<keyword evidence="3 10" id="KW-0813">Transport</keyword>
<dbReference type="InterPro" id="IPR012908">
    <property type="entry name" value="PGAP1-ab_dom-like"/>
</dbReference>
<protein>
    <recommendedName>
        <fullName evidence="10">GPI inositol-deacylase</fullName>
        <ecNumber evidence="10">3.1.-.-</ecNumber>
    </recommendedName>
</protein>
<dbReference type="Pfam" id="PF24660">
    <property type="entry name" value="PGAP1_3rd"/>
    <property type="match status" value="1"/>
</dbReference>
<evidence type="ECO:0000256" key="4">
    <source>
        <dbReference type="ARBA" id="ARBA00022692"/>
    </source>
</evidence>
<comment type="subcellular location">
    <subcellularLocation>
        <location evidence="1">Endoplasmic reticulum membrane</location>
        <topology evidence="1">Multi-pass membrane protein</topology>
    </subcellularLocation>
</comment>
<dbReference type="PANTHER" id="PTHR15495:SF7">
    <property type="entry name" value="GPI INOSITOL-DEACYLASE"/>
    <property type="match status" value="1"/>
</dbReference>
<evidence type="ECO:0000256" key="5">
    <source>
        <dbReference type="ARBA" id="ARBA00022801"/>
    </source>
</evidence>
<feature type="region of interest" description="Disordered" evidence="11">
    <location>
        <begin position="980"/>
        <end position="1019"/>
    </location>
</feature>
<comment type="similarity">
    <text evidence="2 10">Belongs to the GPI inositol-deacylase family.</text>
</comment>
<feature type="compositionally biased region" description="Basic and acidic residues" evidence="11">
    <location>
        <begin position="980"/>
        <end position="994"/>
    </location>
</feature>
<evidence type="ECO:0000313" key="13">
    <source>
        <dbReference type="EMBL" id="CAH0771704.1"/>
    </source>
</evidence>
<evidence type="ECO:0000256" key="2">
    <source>
        <dbReference type="ARBA" id="ARBA00006931"/>
    </source>
</evidence>
<keyword evidence="14" id="KW-1185">Reference proteome</keyword>
<feature type="transmembrane region" description="Helical" evidence="10">
    <location>
        <begin position="819"/>
        <end position="838"/>
    </location>
</feature>
<dbReference type="GO" id="GO:0015031">
    <property type="term" value="P:protein transport"/>
    <property type="evidence" value="ECO:0007669"/>
    <property type="project" value="UniProtKB-KW"/>
</dbReference>
<dbReference type="EC" id="3.1.-.-" evidence="10"/>
<evidence type="ECO:0000256" key="6">
    <source>
        <dbReference type="ARBA" id="ARBA00022824"/>
    </source>
</evidence>
<accession>A0A9P0C921</accession>
<dbReference type="GO" id="GO:0006505">
    <property type="term" value="P:GPI anchor metabolic process"/>
    <property type="evidence" value="ECO:0007669"/>
    <property type="project" value="TreeGrafter"/>
</dbReference>
<feature type="transmembrane region" description="Helical" evidence="10">
    <location>
        <begin position="673"/>
        <end position="693"/>
    </location>
</feature>
<evidence type="ECO:0000256" key="10">
    <source>
        <dbReference type="RuleBase" id="RU365011"/>
    </source>
</evidence>
<dbReference type="Gene3D" id="3.40.50.1820">
    <property type="entry name" value="alpha/beta hydrolase"/>
    <property type="match status" value="1"/>
</dbReference>
<gene>
    <name evidence="13" type="ORF">BEMITA_LOCUS8416</name>
</gene>
<reference evidence="13" key="1">
    <citation type="submission" date="2021-12" db="EMBL/GenBank/DDBJ databases">
        <authorList>
            <person name="King R."/>
        </authorList>
    </citation>
    <scope>NUCLEOTIDE SEQUENCE</scope>
</reference>
<evidence type="ECO:0000256" key="3">
    <source>
        <dbReference type="ARBA" id="ARBA00022448"/>
    </source>
</evidence>
<sequence length="1108" mass="124129">MLPFSKFVIVSAVVFIAYIAGLYRFLTHFDENKCGMTYMYGYPTFVDVPVTRSVSRGGWGEGRSHENYRLYLYAEGRFVEKVRHLRLTGIPVLFIPGNGGSYRQVRSLASISLHKGLDLKAPYHFNFFGLDLNEEYSALFGGVLKEQTQFAQDSIRTILSLYPSFKPPPSIILVGHSMGGIIAKGLMIDEAFDAAATIKVIVTLASPHTPILLLDSYLADYYREIDLHWQKKTQNVTLISIGGGNRDLHVRGALTHESSADVDVLGPSIPGVWKSTDHLCILWCKSLVKVINRAFFDVIDTTSMGVHRNDAVRAEIFKYHLQQRSDGKHFHQDLHPPSLKLDPAAKWVEKRELRFRYAEKEITKTTYLLLPTTNFKSSQFDKLTIDAENLKSTDWIFLCQANENRNGKYCLFGENLSKNGYIMPTLTQKRKQILISASDINLDFFTHIIVKISATNDPVSLSVDFHNSNERTLTTPLPSLVSFGRTLITATEPGAVTYSVQIPNLENEVQAGYLHLKSVKCNKQRHYAILQMKVPWSQESTHSFSSYKKQVPLFLKLYRSKPSGDASAAAVSLTLDPDCAYTVSIESSVIDFLASVGQIYSPLLIPNIVGILLLTLSAQMMNLALFESCSMYHNVLVVGAQPVKTLCITNIVTYVLSVLGVVPAVYYQLSLASMFYFTVGFAILYIIGVGLWYSLVFSTNKISDIVLSFLARYLGSLTWSEWILSGLEQLPVIVSAVLIGLVNSTCGGLALSLGAIFYYLKLCSLYEDFLNYYIYYPFRYIINQLKARLSWKSNTELKDMWRKNLPPNVDDDANDLTPLHFHFTIFLLWAALAILNVPSTLMWAHNFQHSVHLEPDPSWLPGIALSLSAAAIWPGSCPDSGIKHYREISILIYILACVSMVFCHHTIYYLQYIISTAFVIIAGHQLIGRYFARKAIEQEQEQLTLTEDNPSSETLCPSDQEHEEIAELVQLLQNSAVEEKFSEQAERKGNEKLEPNSSSVGTNEFETEEVQSSGSSTESFELLDGQNILNPLQDSKVHEQPVDIDNSSQEELTAKEDTIETCATVTESGDAKDVSEEADDVSTETEELSSSDEESTARIESTLPDSNK</sequence>
<keyword evidence="7 10" id="KW-0653">Protein transport</keyword>
<feature type="transmembrane region" description="Helical" evidence="10">
    <location>
        <begin position="730"/>
        <end position="760"/>
    </location>
</feature>
<evidence type="ECO:0000259" key="12">
    <source>
        <dbReference type="Pfam" id="PF07819"/>
    </source>
</evidence>
<feature type="compositionally biased region" description="Polar residues" evidence="11">
    <location>
        <begin position="995"/>
        <end position="1019"/>
    </location>
</feature>
<evidence type="ECO:0000256" key="9">
    <source>
        <dbReference type="ARBA" id="ARBA00023136"/>
    </source>
</evidence>
<proteinExistence type="inferred from homology"/>
<feature type="transmembrane region" description="Helical" evidence="10">
    <location>
        <begin position="603"/>
        <end position="625"/>
    </location>
</feature>
<dbReference type="SUPFAM" id="SSF53474">
    <property type="entry name" value="alpha/beta-Hydrolases"/>
    <property type="match status" value="1"/>
</dbReference>
<keyword evidence="5 10" id="KW-0378">Hydrolase</keyword>
<keyword evidence="4 10" id="KW-0812">Transmembrane</keyword>
<organism evidence="13 14">
    <name type="scientific">Bemisia tabaci</name>
    <name type="common">Sweetpotato whitefly</name>
    <name type="synonym">Aleurodes tabaci</name>
    <dbReference type="NCBI Taxonomy" id="7038"/>
    <lineage>
        <taxon>Eukaryota</taxon>
        <taxon>Metazoa</taxon>
        <taxon>Ecdysozoa</taxon>
        <taxon>Arthropoda</taxon>
        <taxon>Hexapoda</taxon>
        <taxon>Insecta</taxon>
        <taxon>Pterygota</taxon>
        <taxon>Neoptera</taxon>
        <taxon>Paraneoptera</taxon>
        <taxon>Hemiptera</taxon>
        <taxon>Sternorrhyncha</taxon>
        <taxon>Aleyrodoidea</taxon>
        <taxon>Aleyrodidae</taxon>
        <taxon>Aleyrodinae</taxon>
        <taxon>Bemisia</taxon>
    </lineage>
</organism>
<keyword evidence="9 10" id="KW-0472">Membrane</keyword>
<dbReference type="AlphaFoldDB" id="A0A9P0C921"/>
<keyword evidence="8 10" id="KW-1133">Transmembrane helix</keyword>
<dbReference type="EMBL" id="OU963865">
    <property type="protein sequence ID" value="CAH0771704.1"/>
    <property type="molecule type" value="Genomic_DNA"/>
</dbReference>
<dbReference type="KEGG" id="btab:109031760"/>